<organism evidence="1 2">
    <name type="scientific">Araneus ventricosus</name>
    <name type="common">Orbweaver spider</name>
    <name type="synonym">Epeira ventricosa</name>
    <dbReference type="NCBI Taxonomy" id="182803"/>
    <lineage>
        <taxon>Eukaryota</taxon>
        <taxon>Metazoa</taxon>
        <taxon>Ecdysozoa</taxon>
        <taxon>Arthropoda</taxon>
        <taxon>Chelicerata</taxon>
        <taxon>Arachnida</taxon>
        <taxon>Araneae</taxon>
        <taxon>Araneomorphae</taxon>
        <taxon>Entelegynae</taxon>
        <taxon>Araneoidea</taxon>
        <taxon>Araneidae</taxon>
        <taxon>Araneus</taxon>
    </lineage>
</organism>
<proteinExistence type="predicted"/>
<accession>A0A4Y2L2C6</accession>
<keyword evidence="2" id="KW-1185">Reference proteome</keyword>
<evidence type="ECO:0000313" key="2">
    <source>
        <dbReference type="Proteomes" id="UP000499080"/>
    </source>
</evidence>
<dbReference type="AlphaFoldDB" id="A0A4Y2L2C6"/>
<sequence length="115" mass="12970">MSRTFHVERQIIQFQCLRARPPCPPNIHARDGHPSFEYLRVSPIVSRHSMSETDPSSSVSGACTVHRTFTARDRSSGSSVIGPINVHRTFNCRDRSSNFSVSGPITIRIQTFQDR</sequence>
<gene>
    <name evidence="1" type="ORF">AVEN_212801_1</name>
</gene>
<name>A0A4Y2L2C6_ARAVE</name>
<dbReference type="EMBL" id="BGPR01005186">
    <property type="protein sequence ID" value="GBN07766.1"/>
    <property type="molecule type" value="Genomic_DNA"/>
</dbReference>
<dbReference type="Proteomes" id="UP000499080">
    <property type="component" value="Unassembled WGS sequence"/>
</dbReference>
<evidence type="ECO:0000313" key="1">
    <source>
        <dbReference type="EMBL" id="GBN07766.1"/>
    </source>
</evidence>
<reference evidence="1 2" key="1">
    <citation type="journal article" date="2019" name="Sci. Rep.">
        <title>Orb-weaving spider Araneus ventricosus genome elucidates the spidroin gene catalogue.</title>
        <authorList>
            <person name="Kono N."/>
            <person name="Nakamura H."/>
            <person name="Ohtoshi R."/>
            <person name="Moran D.A.P."/>
            <person name="Shinohara A."/>
            <person name="Yoshida Y."/>
            <person name="Fujiwara M."/>
            <person name="Mori M."/>
            <person name="Tomita M."/>
            <person name="Arakawa K."/>
        </authorList>
    </citation>
    <scope>NUCLEOTIDE SEQUENCE [LARGE SCALE GENOMIC DNA]</scope>
</reference>
<comment type="caution">
    <text evidence="1">The sequence shown here is derived from an EMBL/GenBank/DDBJ whole genome shotgun (WGS) entry which is preliminary data.</text>
</comment>
<protein>
    <submittedName>
        <fullName evidence="1">Uncharacterized protein</fullName>
    </submittedName>
</protein>